<keyword evidence="2" id="KW-1185">Reference proteome</keyword>
<dbReference type="Proteomes" id="UP001148662">
    <property type="component" value="Unassembled WGS sequence"/>
</dbReference>
<reference evidence="1" key="1">
    <citation type="submission" date="2022-07" db="EMBL/GenBank/DDBJ databases">
        <title>Genome Sequence of Phlebia brevispora.</title>
        <authorList>
            <person name="Buettner E."/>
        </authorList>
    </citation>
    <scope>NUCLEOTIDE SEQUENCE</scope>
    <source>
        <strain evidence="1">MPL23</strain>
    </source>
</reference>
<organism evidence="1 2">
    <name type="scientific">Phlebia brevispora</name>
    <dbReference type="NCBI Taxonomy" id="194682"/>
    <lineage>
        <taxon>Eukaryota</taxon>
        <taxon>Fungi</taxon>
        <taxon>Dikarya</taxon>
        <taxon>Basidiomycota</taxon>
        <taxon>Agaricomycotina</taxon>
        <taxon>Agaricomycetes</taxon>
        <taxon>Polyporales</taxon>
        <taxon>Meruliaceae</taxon>
        <taxon>Phlebia</taxon>
    </lineage>
</organism>
<accession>A0ACC1SJA2</accession>
<protein>
    <submittedName>
        <fullName evidence="1">Uncharacterized protein</fullName>
    </submittedName>
</protein>
<dbReference type="EMBL" id="JANHOG010001235">
    <property type="protein sequence ID" value="KAJ3540758.1"/>
    <property type="molecule type" value="Genomic_DNA"/>
</dbReference>
<gene>
    <name evidence="1" type="ORF">NM688_g6182</name>
</gene>
<comment type="caution">
    <text evidence="1">The sequence shown here is derived from an EMBL/GenBank/DDBJ whole genome shotgun (WGS) entry which is preliminary data.</text>
</comment>
<evidence type="ECO:0000313" key="1">
    <source>
        <dbReference type="EMBL" id="KAJ3540758.1"/>
    </source>
</evidence>
<sequence>MVDWESPSVIEACATAFDKIALFTFGVFWFSTSEGDILVLVCEILNQIPMTRATFEVIALMGSTAVICASGNLLLRTMTIWRDQRLVVIFLGLAGFGQFVFMLAVTAIPIATEGNGFDFGNDGPSRVHAGSSLPFYLYTFIFDLTILIFTIIGLYRQQPAQSSPLWKTLYRRGILYFIVTLLVNVPLLVLGWLNLNVYMSGMFAAPNLVVSVIASSGAVTSLLSLKEIPHAELVGTTMQTAALTNMPTQRLSTHISLAGLTWNSLDAARTQSVTFKALHTENERDVEALHE</sequence>
<name>A0ACC1SJA2_9APHY</name>
<evidence type="ECO:0000313" key="2">
    <source>
        <dbReference type="Proteomes" id="UP001148662"/>
    </source>
</evidence>
<proteinExistence type="predicted"/>